<keyword evidence="1" id="KW-0346">Stress response</keyword>
<organism evidence="6 7">
    <name type="scientific">Cymbomonas tetramitiformis</name>
    <dbReference type="NCBI Taxonomy" id="36881"/>
    <lineage>
        <taxon>Eukaryota</taxon>
        <taxon>Viridiplantae</taxon>
        <taxon>Chlorophyta</taxon>
        <taxon>Pyramimonadophyceae</taxon>
        <taxon>Pyramimonadales</taxon>
        <taxon>Pyramimonadaceae</taxon>
        <taxon>Cymbomonas</taxon>
    </lineage>
</organism>
<dbReference type="InterPro" id="IPR031107">
    <property type="entry name" value="Small_HSP"/>
</dbReference>
<protein>
    <recommendedName>
        <fullName evidence="5">SHSP domain-containing protein</fullName>
    </recommendedName>
</protein>
<dbReference type="InterPro" id="IPR008978">
    <property type="entry name" value="HSP20-like_chaperone"/>
</dbReference>
<feature type="region of interest" description="Disordered" evidence="4">
    <location>
        <begin position="38"/>
        <end position="64"/>
    </location>
</feature>
<dbReference type="AlphaFoldDB" id="A0AAE0FZ01"/>
<evidence type="ECO:0000256" key="3">
    <source>
        <dbReference type="RuleBase" id="RU003616"/>
    </source>
</evidence>
<dbReference type="InterPro" id="IPR002068">
    <property type="entry name" value="A-crystallin/Hsp20_dom"/>
</dbReference>
<dbReference type="EMBL" id="LGRX02011732">
    <property type="protein sequence ID" value="KAK3268589.1"/>
    <property type="molecule type" value="Genomic_DNA"/>
</dbReference>
<evidence type="ECO:0000256" key="4">
    <source>
        <dbReference type="SAM" id="MobiDB-lite"/>
    </source>
</evidence>
<proteinExistence type="inferred from homology"/>
<dbReference type="PROSITE" id="PS01031">
    <property type="entry name" value="SHSP"/>
    <property type="match status" value="1"/>
</dbReference>
<evidence type="ECO:0000313" key="6">
    <source>
        <dbReference type="EMBL" id="KAK3268589.1"/>
    </source>
</evidence>
<comment type="similarity">
    <text evidence="2 3">Belongs to the small heat shock protein (HSP20) family.</text>
</comment>
<dbReference type="PANTHER" id="PTHR11527">
    <property type="entry name" value="HEAT-SHOCK PROTEIN 20 FAMILY MEMBER"/>
    <property type="match status" value="1"/>
</dbReference>
<evidence type="ECO:0000256" key="2">
    <source>
        <dbReference type="PROSITE-ProRule" id="PRU00285"/>
    </source>
</evidence>
<sequence>MQSPTEYTIEVDLPGLTTDDVNIEVHDDQGPVLVIDAEKEKEEKDEGEDKDIKWHRMERSTSSFHRTFRIPPKADEEKLAAKMSNGVLNITIEKKEKDVPKIATKKILIDKE</sequence>
<name>A0AAE0FZ01_9CHLO</name>
<reference evidence="6 7" key="1">
    <citation type="journal article" date="2015" name="Genome Biol. Evol.">
        <title>Comparative Genomics of a Bacterivorous Green Alga Reveals Evolutionary Causalities and Consequences of Phago-Mixotrophic Mode of Nutrition.</title>
        <authorList>
            <person name="Burns J.A."/>
            <person name="Paasch A."/>
            <person name="Narechania A."/>
            <person name="Kim E."/>
        </authorList>
    </citation>
    <scope>NUCLEOTIDE SEQUENCE [LARGE SCALE GENOMIC DNA]</scope>
    <source>
        <strain evidence="6 7">PLY_AMNH</strain>
    </source>
</reference>
<evidence type="ECO:0000259" key="5">
    <source>
        <dbReference type="PROSITE" id="PS01031"/>
    </source>
</evidence>
<dbReference type="SUPFAM" id="SSF49764">
    <property type="entry name" value="HSP20-like chaperones"/>
    <property type="match status" value="1"/>
</dbReference>
<feature type="compositionally biased region" description="Basic and acidic residues" evidence="4">
    <location>
        <begin position="50"/>
        <end position="59"/>
    </location>
</feature>
<dbReference type="CDD" id="cd06464">
    <property type="entry name" value="ACD_sHsps-like"/>
    <property type="match status" value="1"/>
</dbReference>
<evidence type="ECO:0000256" key="1">
    <source>
        <dbReference type="ARBA" id="ARBA00023016"/>
    </source>
</evidence>
<evidence type="ECO:0000313" key="7">
    <source>
        <dbReference type="Proteomes" id="UP001190700"/>
    </source>
</evidence>
<dbReference type="Gene3D" id="2.60.40.790">
    <property type="match status" value="1"/>
</dbReference>
<accession>A0AAE0FZ01</accession>
<keyword evidence="7" id="KW-1185">Reference proteome</keyword>
<comment type="caution">
    <text evidence="6">The sequence shown here is derived from an EMBL/GenBank/DDBJ whole genome shotgun (WGS) entry which is preliminary data.</text>
</comment>
<feature type="domain" description="SHSP" evidence="5">
    <location>
        <begin position="1"/>
        <end position="112"/>
    </location>
</feature>
<gene>
    <name evidence="6" type="ORF">CYMTET_22917</name>
</gene>
<dbReference type="Proteomes" id="UP001190700">
    <property type="component" value="Unassembled WGS sequence"/>
</dbReference>
<dbReference type="Pfam" id="PF00011">
    <property type="entry name" value="HSP20"/>
    <property type="match status" value="1"/>
</dbReference>